<evidence type="ECO:0000313" key="3">
    <source>
        <dbReference type="Proteomes" id="UP001219568"/>
    </source>
</evidence>
<dbReference type="Proteomes" id="UP001219568">
    <property type="component" value="Unassembled WGS sequence"/>
</dbReference>
<evidence type="ECO:0000256" key="1">
    <source>
        <dbReference type="SAM" id="MobiDB-lite"/>
    </source>
</evidence>
<feature type="region of interest" description="Disordered" evidence="1">
    <location>
        <begin position="297"/>
        <end position="335"/>
    </location>
</feature>
<organism evidence="2 3">
    <name type="scientific">Penicillium canescens</name>
    <dbReference type="NCBI Taxonomy" id="5083"/>
    <lineage>
        <taxon>Eukaryota</taxon>
        <taxon>Fungi</taxon>
        <taxon>Dikarya</taxon>
        <taxon>Ascomycota</taxon>
        <taxon>Pezizomycotina</taxon>
        <taxon>Eurotiomycetes</taxon>
        <taxon>Eurotiomycetidae</taxon>
        <taxon>Eurotiales</taxon>
        <taxon>Aspergillaceae</taxon>
        <taxon>Penicillium</taxon>
    </lineage>
</organism>
<keyword evidence="3" id="KW-1185">Reference proteome</keyword>
<proteinExistence type="predicted"/>
<name>A0AAD6ILH0_PENCN</name>
<accession>A0AAD6ILH0</accession>
<protein>
    <recommendedName>
        <fullName evidence="4">Protein kinase domain-containing protein</fullName>
    </recommendedName>
</protein>
<reference evidence="2" key="1">
    <citation type="journal article" date="2023" name="IMA Fungus">
        <title>Comparative genomic study of the Penicillium genus elucidates a diverse pangenome and 15 lateral gene transfer events.</title>
        <authorList>
            <person name="Petersen C."/>
            <person name="Sorensen T."/>
            <person name="Nielsen M.R."/>
            <person name="Sondergaard T.E."/>
            <person name="Sorensen J.L."/>
            <person name="Fitzpatrick D.A."/>
            <person name="Frisvad J.C."/>
            <person name="Nielsen K.L."/>
        </authorList>
    </citation>
    <scope>NUCLEOTIDE SEQUENCE</scope>
    <source>
        <strain evidence="2">IBT 15450</strain>
    </source>
</reference>
<feature type="region of interest" description="Disordered" evidence="1">
    <location>
        <begin position="1"/>
        <end position="43"/>
    </location>
</feature>
<reference evidence="2" key="2">
    <citation type="submission" date="2023-01" db="EMBL/GenBank/DDBJ databases">
        <authorList>
            <person name="Petersen C."/>
        </authorList>
    </citation>
    <scope>NUCLEOTIDE SEQUENCE</scope>
    <source>
        <strain evidence="2">IBT 15450</strain>
    </source>
</reference>
<dbReference type="AlphaFoldDB" id="A0AAD6ILH0"/>
<feature type="compositionally biased region" description="Polar residues" evidence="1">
    <location>
        <begin position="1"/>
        <end position="10"/>
    </location>
</feature>
<dbReference type="SUPFAM" id="SSF56112">
    <property type="entry name" value="Protein kinase-like (PK-like)"/>
    <property type="match status" value="1"/>
</dbReference>
<dbReference type="InterPro" id="IPR011009">
    <property type="entry name" value="Kinase-like_dom_sf"/>
</dbReference>
<gene>
    <name evidence="2" type="ORF">N7460_003269</name>
</gene>
<comment type="caution">
    <text evidence="2">The sequence shown here is derived from an EMBL/GenBank/DDBJ whole genome shotgun (WGS) entry which is preliminary data.</text>
</comment>
<dbReference type="EMBL" id="JAQJZL010000002">
    <property type="protein sequence ID" value="KAJ6052735.1"/>
    <property type="molecule type" value="Genomic_DNA"/>
</dbReference>
<evidence type="ECO:0008006" key="4">
    <source>
        <dbReference type="Google" id="ProtNLM"/>
    </source>
</evidence>
<evidence type="ECO:0000313" key="2">
    <source>
        <dbReference type="EMBL" id="KAJ6052735.1"/>
    </source>
</evidence>
<sequence>MHSATYSLGQKFTVRSHIPPPPTPVSYKSCTNETPEREEQNRRGALQTCLNFPPLPGTDGSFDVELEIVGLLRVKDNCNAQLLVVLVCRATPESPKLLPGKRLTAKVFDPLFVKTERGEVNPIRLTDKHYTHEVAAYQKLCNLQGTKIPSSYGSFTWEIPVREQGHVSRTVRLILLQFLPGISMAEANAKRFSIQTQQNIIKKIIGFETDIYTRGIDLADLSPRNVMMMDSTNPTTLRFLDFGDALFFDRDKENISPLSRWAGGDLVVPLGYGWINDWECEYESWFESQLAVTTTPESQKIHQQHQHLSPRKELQGTSKRSYCESDSIPTQLPLR</sequence>